<gene>
    <name evidence="9" type="ORF">KAR29_02205</name>
</gene>
<dbReference type="GO" id="GO:0006814">
    <property type="term" value="P:sodium ion transport"/>
    <property type="evidence" value="ECO:0007669"/>
    <property type="project" value="UniProtKB-UniRule"/>
</dbReference>
<feature type="transmembrane region" description="Helical" evidence="8">
    <location>
        <begin position="107"/>
        <end position="129"/>
    </location>
</feature>
<dbReference type="PANTHER" id="PTHR35806:SF1">
    <property type="entry name" value="OXALOACETATE DECARBOXYLASE BETA CHAIN 2"/>
    <property type="match status" value="1"/>
</dbReference>
<keyword evidence="7" id="KW-0915">Sodium</keyword>
<evidence type="ECO:0000313" key="10">
    <source>
        <dbReference type="Proteomes" id="UP000671879"/>
    </source>
</evidence>
<keyword evidence="2 7" id="KW-1003">Cell membrane</keyword>
<keyword evidence="5 8" id="KW-1133">Transmembrane helix</keyword>
<evidence type="ECO:0000256" key="5">
    <source>
        <dbReference type="ARBA" id="ARBA00022989"/>
    </source>
</evidence>
<dbReference type="GO" id="GO:0016829">
    <property type="term" value="F:lyase activity"/>
    <property type="evidence" value="ECO:0007669"/>
    <property type="project" value="InterPro"/>
</dbReference>
<dbReference type="RefSeq" id="WP_274374024.1">
    <property type="nucleotide sequence ID" value="NZ_CP072943.1"/>
</dbReference>
<evidence type="ECO:0000256" key="7">
    <source>
        <dbReference type="PIRNR" id="PIRNR015658"/>
    </source>
</evidence>
<reference evidence="10" key="1">
    <citation type="submission" date="2021-04" db="EMBL/GenBank/DDBJ databases">
        <title>A novel Synergistetes isolate from a pyrite-forming mixed culture.</title>
        <authorList>
            <person name="Bunk B."/>
            <person name="Sproer C."/>
            <person name="Spring S."/>
            <person name="Pester M."/>
        </authorList>
    </citation>
    <scope>NUCLEOTIDE SEQUENCE [LARGE SCALE GENOMIC DNA]</scope>
    <source>
        <strain evidence="10">J.5.4.2-T.3.5.2</strain>
    </source>
</reference>
<keyword evidence="10" id="KW-1185">Reference proteome</keyword>
<protein>
    <submittedName>
        <fullName evidence="9">Sodium ion-translocating decarboxylase subunit beta</fullName>
    </submittedName>
</protein>
<comment type="subcellular location">
    <subcellularLocation>
        <location evidence="1">Cell membrane</location>
        <topology evidence="1">Multi-pass membrane protein</topology>
    </subcellularLocation>
</comment>
<feature type="transmembrane region" description="Helical" evidence="8">
    <location>
        <begin position="277"/>
        <end position="302"/>
    </location>
</feature>
<dbReference type="Proteomes" id="UP000671879">
    <property type="component" value="Chromosome"/>
</dbReference>
<dbReference type="EMBL" id="CP072943">
    <property type="protein sequence ID" value="QTX32770.1"/>
    <property type="molecule type" value="Genomic_DNA"/>
</dbReference>
<evidence type="ECO:0000256" key="1">
    <source>
        <dbReference type="ARBA" id="ARBA00004651"/>
    </source>
</evidence>
<evidence type="ECO:0000256" key="4">
    <source>
        <dbReference type="ARBA" id="ARBA00022967"/>
    </source>
</evidence>
<dbReference type="InterPro" id="IPR005661">
    <property type="entry name" value="OadB_MmdB"/>
</dbReference>
<organism evidence="9 10">
    <name type="scientific">Aminithiophilus ramosus</name>
    <dbReference type="NCBI Taxonomy" id="3029084"/>
    <lineage>
        <taxon>Bacteria</taxon>
        <taxon>Thermotogati</taxon>
        <taxon>Synergistota</taxon>
        <taxon>Synergistia</taxon>
        <taxon>Synergistales</taxon>
        <taxon>Aminithiophilaceae</taxon>
        <taxon>Aminithiophilus</taxon>
    </lineage>
</organism>
<evidence type="ECO:0000313" key="9">
    <source>
        <dbReference type="EMBL" id="QTX32770.1"/>
    </source>
</evidence>
<feature type="transmembrane region" description="Helical" evidence="8">
    <location>
        <begin position="208"/>
        <end position="234"/>
    </location>
</feature>
<evidence type="ECO:0000256" key="6">
    <source>
        <dbReference type="ARBA" id="ARBA00023136"/>
    </source>
</evidence>
<dbReference type="KEGG" id="aram:KAR29_02205"/>
<dbReference type="AlphaFoldDB" id="A0A9Q7EXS3"/>
<name>A0A9Q7EXS3_9BACT</name>
<evidence type="ECO:0000256" key="2">
    <source>
        <dbReference type="ARBA" id="ARBA00022475"/>
    </source>
</evidence>
<feature type="transmembrane region" description="Helical" evidence="8">
    <location>
        <begin position="71"/>
        <end position="95"/>
    </location>
</feature>
<keyword evidence="4" id="KW-1278">Translocase</keyword>
<keyword evidence="7" id="KW-0813">Transport</keyword>
<dbReference type="Pfam" id="PF03977">
    <property type="entry name" value="OAD_beta"/>
    <property type="match status" value="1"/>
</dbReference>
<keyword evidence="7" id="KW-0739">Sodium transport</keyword>
<dbReference type="GO" id="GO:0005886">
    <property type="term" value="C:plasma membrane"/>
    <property type="evidence" value="ECO:0007669"/>
    <property type="project" value="UniProtKB-SubCell"/>
</dbReference>
<accession>A0A9Q7EXS3</accession>
<feature type="transmembrane region" description="Helical" evidence="8">
    <location>
        <begin position="46"/>
        <end position="65"/>
    </location>
</feature>
<keyword evidence="7" id="KW-0406">Ion transport</keyword>
<feature type="transmembrane region" description="Helical" evidence="8">
    <location>
        <begin position="255"/>
        <end position="271"/>
    </location>
</feature>
<keyword evidence="3 8" id="KW-0812">Transmembrane</keyword>
<sequence length="374" mass="38847">MGIYIESLSSVLAQSGFAGLTTGNLVMLVVGLVLLYLAIGKGFEPLLLVPIAFGCVLVNLPLSGIMDEGGFLYYVFFGTQHEIYPVIIFMGIGALTDFAPLLANPITFLLGAAAQLGVFIALFGAMMMGFSVKEAASIAIIGGADGPTSIYLTMKLAPQILGAVAVAAYSYMSLVPLIQPPVIKALTTKADRAIRMDNLRPVSKTERVLFPIVCTIASGLILPASVPLIGILMFGNLLRECGVTERLSLAAQNEILNATTIFLGLTVGATMEAETFLTAATLKIIVLGLVAFVFSTAGGVLFGQALKIFSGGKINPMIGAAGVSAVPMAARVVQRVSQQENPGNFLLMHAMGPNVAGVIGTAVAAGTMLTLLMS</sequence>
<evidence type="ECO:0000256" key="8">
    <source>
        <dbReference type="SAM" id="Phobius"/>
    </source>
</evidence>
<dbReference type="PANTHER" id="PTHR35806">
    <property type="entry name" value="OXALOACETATE DECARBOXYLASE BETA CHAIN 2"/>
    <property type="match status" value="1"/>
</dbReference>
<dbReference type="PIRSF" id="PIRSF015658">
    <property type="entry name" value="MmdB_OadB"/>
    <property type="match status" value="1"/>
</dbReference>
<proteinExistence type="predicted"/>
<feature type="transmembrane region" description="Helical" evidence="8">
    <location>
        <begin position="354"/>
        <end position="373"/>
    </location>
</feature>
<feature type="transmembrane region" description="Helical" evidence="8">
    <location>
        <begin position="160"/>
        <end position="178"/>
    </location>
</feature>
<evidence type="ECO:0000256" key="3">
    <source>
        <dbReference type="ARBA" id="ARBA00022692"/>
    </source>
</evidence>
<keyword evidence="6 7" id="KW-0472">Membrane</keyword>
<dbReference type="NCBIfam" id="TIGR01109">
    <property type="entry name" value="Na_pump_decarbB"/>
    <property type="match status" value="1"/>
</dbReference>
<feature type="transmembrane region" description="Helical" evidence="8">
    <location>
        <begin position="17"/>
        <end position="39"/>
    </location>
</feature>